<accession>A0A5N5D9D9</accession>
<gene>
    <name evidence="2" type="ORF">DBV05_g7079</name>
</gene>
<dbReference type="EMBL" id="VCHE01000046">
    <property type="protein sequence ID" value="KAB2574257.1"/>
    <property type="molecule type" value="Genomic_DNA"/>
</dbReference>
<comment type="caution">
    <text evidence="2">The sequence shown here is derived from an EMBL/GenBank/DDBJ whole genome shotgun (WGS) entry which is preliminary data.</text>
</comment>
<name>A0A5N5D9D9_9PEZI</name>
<protein>
    <recommendedName>
        <fullName evidence="4">Myb-like domain-containing protein</fullName>
    </recommendedName>
</protein>
<sequence>MKAIGAQQWLTELPQQFVFPAKQRLVSHQFQSQLNQHFLNQRLCETQSAMASHAWNVCPPLPLSPRADIDGARDILKFEGGPPLDHVDGFAAVEDGFRTSGPHQSPWDVVPSHIPSHQPDQASGLNSDHDVVSTSSTLQSSLVSHSGNSINDAADIWSFLFENQAFMNAHPPSHTSSSGPTQISQYQCSEVAVPSNMPSPYSPSFGTQTGNITSYNKAWMGSPSAAPQNPYNHSWELVNQINQYSQAFDHPQPGLATKYHGLPFKPATSAPEPQPSTETEATKKPSLKGPWFDDVNPRWPDYAAIGMSFSSDSEIASPVSPKSRGVERAMLDKKSFWSNRLSSTDSTSAIPMPMLTHSQASPASDWNDLSSSHPGEQKAPTIESNVGCPQRTLRSHTQNCLATVPPQTTMTTVDDDEEWPASPQHKNNGKKARKDDLLVQWKKAGMSYRQIREKGGFTEAESTLRGRYRTLTKRREERVRKPLWTQTDVRLLREAALLYSGTEAEELEMDVDANKVPWKKVADYIWENGGSYHFGNATCKKRWLKIQGML</sequence>
<evidence type="ECO:0008006" key="4">
    <source>
        <dbReference type="Google" id="ProtNLM"/>
    </source>
</evidence>
<dbReference type="AlphaFoldDB" id="A0A5N5D9D9"/>
<dbReference type="OrthoDB" id="3439209at2759"/>
<feature type="compositionally biased region" description="Polar residues" evidence="1">
    <location>
        <begin position="358"/>
        <end position="374"/>
    </location>
</feature>
<keyword evidence="3" id="KW-1185">Reference proteome</keyword>
<feature type="region of interest" description="Disordered" evidence="1">
    <location>
        <begin position="411"/>
        <end position="433"/>
    </location>
</feature>
<reference evidence="2 3" key="1">
    <citation type="journal article" date="2019" name="Sci. Rep.">
        <title>A multi-omics analysis of the grapevine pathogen Lasiodiplodia theobromae reveals that temperature affects the expression of virulence- and pathogenicity-related genes.</title>
        <authorList>
            <person name="Felix C."/>
            <person name="Meneses R."/>
            <person name="Goncalves M.F.M."/>
            <person name="Tilleman L."/>
            <person name="Duarte A.S."/>
            <person name="Jorrin-Novo J.V."/>
            <person name="Van de Peer Y."/>
            <person name="Deforce D."/>
            <person name="Van Nieuwerburgh F."/>
            <person name="Esteves A.C."/>
            <person name="Alves A."/>
        </authorList>
    </citation>
    <scope>NUCLEOTIDE SEQUENCE [LARGE SCALE GENOMIC DNA]</scope>
    <source>
        <strain evidence="2 3">LA-SOL3</strain>
    </source>
</reference>
<evidence type="ECO:0000256" key="1">
    <source>
        <dbReference type="SAM" id="MobiDB-lite"/>
    </source>
</evidence>
<dbReference type="Proteomes" id="UP000325902">
    <property type="component" value="Unassembled WGS sequence"/>
</dbReference>
<feature type="region of interest" description="Disordered" evidence="1">
    <location>
        <begin position="260"/>
        <end position="292"/>
    </location>
</feature>
<organism evidence="2 3">
    <name type="scientific">Lasiodiplodia theobromae</name>
    <dbReference type="NCBI Taxonomy" id="45133"/>
    <lineage>
        <taxon>Eukaryota</taxon>
        <taxon>Fungi</taxon>
        <taxon>Dikarya</taxon>
        <taxon>Ascomycota</taxon>
        <taxon>Pezizomycotina</taxon>
        <taxon>Dothideomycetes</taxon>
        <taxon>Dothideomycetes incertae sedis</taxon>
        <taxon>Botryosphaeriales</taxon>
        <taxon>Botryosphaeriaceae</taxon>
        <taxon>Lasiodiplodia</taxon>
    </lineage>
</organism>
<proteinExistence type="predicted"/>
<evidence type="ECO:0000313" key="3">
    <source>
        <dbReference type="Proteomes" id="UP000325902"/>
    </source>
</evidence>
<evidence type="ECO:0000313" key="2">
    <source>
        <dbReference type="EMBL" id="KAB2574257.1"/>
    </source>
</evidence>
<feature type="region of interest" description="Disordered" evidence="1">
    <location>
        <begin position="358"/>
        <end position="383"/>
    </location>
</feature>